<dbReference type="AlphaFoldDB" id="A0ABD3NZR1"/>
<reference evidence="2 4" key="1">
    <citation type="submission" date="2024-10" db="EMBL/GenBank/DDBJ databases">
        <title>Updated reference genomes for cyclostephanoid diatoms.</title>
        <authorList>
            <person name="Roberts W.R."/>
            <person name="Alverson A.J."/>
        </authorList>
    </citation>
    <scope>NUCLEOTIDE SEQUENCE [LARGE SCALE GENOMIC DNA]</scope>
    <source>
        <strain evidence="2 4">AJA010-31</strain>
    </source>
</reference>
<keyword evidence="4" id="KW-1185">Reference proteome</keyword>
<dbReference type="InterPro" id="IPR000210">
    <property type="entry name" value="BTB/POZ_dom"/>
</dbReference>
<proteinExistence type="predicted"/>
<dbReference type="Gene3D" id="3.30.710.10">
    <property type="entry name" value="Potassium Channel Kv1.1, Chain A"/>
    <property type="match status" value="1"/>
</dbReference>
<dbReference type="Gene3D" id="1.25.40.420">
    <property type="match status" value="1"/>
</dbReference>
<evidence type="ECO:0000313" key="4">
    <source>
        <dbReference type="Proteomes" id="UP001530400"/>
    </source>
</evidence>
<dbReference type="InterPro" id="IPR008974">
    <property type="entry name" value="TRAF-like"/>
</dbReference>
<feature type="domain" description="BTB" evidence="1">
    <location>
        <begin position="170"/>
        <end position="263"/>
    </location>
</feature>
<dbReference type="SUPFAM" id="SSF49599">
    <property type="entry name" value="TRAF domain-like"/>
    <property type="match status" value="1"/>
</dbReference>
<dbReference type="SMART" id="SM00225">
    <property type="entry name" value="BTB"/>
    <property type="match status" value="1"/>
</dbReference>
<evidence type="ECO:0000259" key="1">
    <source>
        <dbReference type="PROSITE" id="PS50097"/>
    </source>
</evidence>
<dbReference type="EMBL" id="JALLPJ020000542">
    <property type="protein sequence ID" value="KAL3788971.1"/>
    <property type="molecule type" value="Genomic_DNA"/>
</dbReference>
<dbReference type="Gene3D" id="2.60.210.10">
    <property type="entry name" value="Apoptosis, Tumor Necrosis Factor Receptor Associated Protein 2, Chain A"/>
    <property type="match status" value="1"/>
</dbReference>
<gene>
    <name evidence="3" type="ORF">ACHAWO_000632</name>
    <name evidence="2" type="ORF">ACHAWO_006299</name>
</gene>
<dbReference type="Proteomes" id="UP001530400">
    <property type="component" value="Unassembled WGS sequence"/>
</dbReference>
<dbReference type="PANTHER" id="PTHR24413">
    <property type="entry name" value="SPECKLE-TYPE POZ PROTEIN"/>
    <property type="match status" value="1"/>
</dbReference>
<dbReference type="EMBL" id="JALLPJ020000887">
    <property type="protein sequence ID" value="KAL3780531.1"/>
    <property type="molecule type" value="Genomic_DNA"/>
</dbReference>
<dbReference type="InterPro" id="IPR011333">
    <property type="entry name" value="SKP1/BTB/POZ_sf"/>
</dbReference>
<accession>A0ABD3NZR1</accession>
<evidence type="ECO:0000313" key="2">
    <source>
        <dbReference type="EMBL" id="KAL3780531.1"/>
    </source>
</evidence>
<sequence length="403" mass="44981">MPSSKPVLLHFQFHAFRSLPSNLDQVFESDLKTDANGNHWNLQLYPGGCSESVEKGMIAAILINAGDEDITAKFTIIARNSIGQAVQWESDHAFHLFPSRGKKGFGYGYNDTRFMKRDRILDEESGILVDCNSLHIDVAIEVKPLKDELYYPVAPLVPNMLHLLESGDDSNVSFCIEGNIVNAHLPVLRANAPFLADLFRDEGRIGQESNPKHGRLIARRHSLDSGGNSSKSAQVSVAINGTSLEVFQLFLKYVYAGVVPNENTMLRLGTDLIEVSNRFQMFDLKMLVENALVEGCVISNRNVVNYLLFAEANDCALLKEYAMTYFVLHVEDVLSSKYTKKLQEVPDLMKEVLFAVAKGYKKMAQQSTVRMMSVSEMRKELALQGLCVFGCRDVLISRLEGSS</sequence>
<dbReference type="SUPFAM" id="SSF54695">
    <property type="entry name" value="POZ domain"/>
    <property type="match status" value="1"/>
</dbReference>
<name>A0ABD3NZR1_9STRA</name>
<protein>
    <recommendedName>
        <fullName evidence="1">BTB domain-containing protein</fullName>
    </recommendedName>
</protein>
<dbReference type="PROSITE" id="PS50097">
    <property type="entry name" value="BTB"/>
    <property type="match status" value="1"/>
</dbReference>
<comment type="caution">
    <text evidence="2">The sequence shown here is derived from an EMBL/GenBank/DDBJ whole genome shotgun (WGS) entry which is preliminary data.</text>
</comment>
<organism evidence="2 4">
    <name type="scientific">Cyclotella atomus</name>
    <dbReference type="NCBI Taxonomy" id="382360"/>
    <lineage>
        <taxon>Eukaryota</taxon>
        <taxon>Sar</taxon>
        <taxon>Stramenopiles</taxon>
        <taxon>Ochrophyta</taxon>
        <taxon>Bacillariophyta</taxon>
        <taxon>Coscinodiscophyceae</taxon>
        <taxon>Thalassiosirophycidae</taxon>
        <taxon>Stephanodiscales</taxon>
        <taxon>Stephanodiscaceae</taxon>
        <taxon>Cyclotella</taxon>
    </lineage>
</organism>
<evidence type="ECO:0000313" key="3">
    <source>
        <dbReference type="EMBL" id="KAL3788971.1"/>
    </source>
</evidence>